<protein>
    <submittedName>
        <fullName evidence="2">Uncharacterized conserved protein</fullName>
    </submittedName>
</protein>
<accession>A0AAJ5C1W7</accession>
<evidence type="ECO:0000256" key="1">
    <source>
        <dbReference type="SAM" id="MobiDB-lite"/>
    </source>
</evidence>
<dbReference type="AlphaFoldDB" id="A0AAJ5C1W7"/>
<dbReference type="KEGG" id="smiz:4412673_03746"/>
<evidence type="ECO:0000313" key="3">
    <source>
        <dbReference type="Proteomes" id="UP000215355"/>
    </source>
</evidence>
<organism evidence="2 3">
    <name type="scientific">Sphingobacterium mizutaii</name>
    <dbReference type="NCBI Taxonomy" id="1010"/>
    <lineage>
        <taxon>Bacteria</taxon>
        <taxon>Pseudomonadati</taxon>
        <taxon>Bacteroidota</taxon>
        <taxon>Sphingobacteriia</taxon>
        <taxon>Sphingobacteriales</taxon>
        <taxon>Sphingobacteriaceae</taxon>
        <taxon>Sphingobacterium</taxon>
    </lineage>
</organism>
<dbReference type="Proteomes" id="UP000215355">
    <property type="component" value="Chromosome 1"/>
</dbReference>
<dbReference type="RefSeq" id="WP_139185489.1">
    <property type="nucleotide sequence ID" value="NZ_FNGK01000004.1"/>
</dbReference>
<dbReference type="EMBL" id="LT906468">
    <property type="protein sequence ID" value="SNV61866.1"/>
    <property type="molecule type" value="Genomic_DNA"/>
</dbReference>
<name>A0AAJ5C1W7_9SPHI</name>
<sequence length="100" mass="10870">MRKPWTEQTISSTSRSELDDGTPLTGDRKRLVYETSIGAGDFLMGRLKGHSQRITGFVSASAIGYYGFTDRSVQSEGNGEKGIGSGADLCGNWEKAADWF</sequence>
<evidence type="ECO:0000313" key="2">
    <source>
        <dbReference type="EMBL" id="SNV61866.1"/>
    </source>
</evidence>
<feature type="region of interest" description="Disordered" evidence="1">
    <location>
        <begin position="1"/>
        <end position="26"/>
    </location>
</feature>
<gene>
    <name evidence="2" type="ORF">SAMEA4412673_03746</name>
</gene>
<proteinExistence type="predicted"/>
<reference evidence="2 3" key="1">
    <citation type="submission" date="2017-06" db="EMBL/GenBank/DDBJ databases">
        <authorList>
            <consortium name="Pathogen Informatics"/>
        </authorList>
    </citation>
    <scope>NUCLEOTIDE SEQUENCE [LARGE SCALE GENOMIC DNA]</scope>
    <source>
        <strain evidence="2 3">NCTC12149</strain>
    </source>
</reference>
<feature type="compositionally biased region" description="Polar residues" evidence="1">
    <location>
        <begin position="1"/>
        <end position="15"/>
    </location>
</feature>